<evidence type="ECO:0000256" key="11">
    <source>
        <dbReference type="RuleBase" id="RU003733"/>
    </source>
</evidence>
<dbReference type="InterPro" id="IPR018483">
    <property type="entry name" value="Carb_kinase_FGGY_CS"/>
</dbReference>
<feature type="binding site" evidence="10">
    <location>
        <position position="306"/>
    </location>
    <ligand>
        <name>ADP</name>
        <dbReference type="ChEBI" id="CHEBI:456216"/>
    </ligand>
</feature>
<keyword evidence="15" id="KW-1185">Reference proteome</keyword>
<dbReference type="PROSITE" id="PS00445">
    <property type="entry name" value="FGGY_KINASES_2"/>
    <property type="match status" value="1"/>
</dbReference>
<dbReference type="GO" id="GO:0005524">
    <property type="term" value="F:ATP binding"/>
    <property type="evidence" value="ECO:0007669"/>
    <property type="project" value="UniProtKB-UniRule"/>
</dbReference>
<dbReference type="NCBIfam" id="NF000756">
    <property type="entry name" value="PRK00047.1"/>
    <property type="match status" value="1"/>
</dbReference>
<evidence type="ECO:0000256" key="4">
    <source>
        <dbReference type="ARBA" id="ARBA00022741"/>
    </source>
</evidence>
<feature type="binding site" evidence="10">
    <location>
        <position position="13"/>
    </location>
    <ligand>
        <name>ADP</name>
        <dbReference type="ChEBI" id="CHEBI:456216"/>
    </ligand>
</feature>
<evidence type="ECO:0000259" key="12">
    <source>
        <dbReference type="Pfam" id="PF00370"/>
    </source>
</evidence>
<evidence type="ECO:0000256" key="6">
    <source>
        <dbReference type="ARBA" id="ARBA00022798"/>
    </source>
</evidence>
<evidence type="ECO:0000256" key="8">
    <source>
        <dbReference type="ARBA" id="ARBA00052101"/>
    </source>
</evidence>
<feature type="binding site" evidence="10">
    <location>
        <position position="241"/>
    </location>
    <ligand>
        <name>glycerol</name>
        <dbReference type="ChEBI" id="CHEBI:17754"/>
    </ligand>
</feature>
<dbReference type="Proteomes" id="UP000654947">
    <property type="component" value="Unassembled WGS sequence"/>
</dbReference>
<evidence type="ECO:0000256" key="7">
    <source>
        <dbReference type="ARBA" id="ARBA00022840"/>
    </source>
</evidence>
<name>A0A918X872_9ACTN</name>
<dbReference type="InterPro" id="IPR000577">
    <property type="entry name" value="Carb_kinase_FGGY"/>
</dbReference>
<comment type="function">
    <text evidence="9 10">Key enzyme in the regulation of glycerol uptake and metabolism. Catalyzes the phosphorylation of glycerol to yield sn-glycerol 3-phosphate.</text>
</comment>
<evidence type="ECO:0000256" key="2">
    <source>
        <dbReference type="ARBA" id="ARBA00009156"/>
    </source>
</evidence>
<feature type="binding site" evidence="10">
    <location>
        <position position="13"/>
    </location>
    <ligand>
        <name>sn-glycerol 3-phosphate</name>
        <dbReference type="ChEBI" id="CHEBI:57597"/>
    </ligand>
</feature>
<dbReference type="FunFam" id="3.30.420.40:FF:000007">
    <property type="entry name" value="Glycerol kinase"/>
    <property type="match status" value="1"/>
</dbReference>
<comment type="activity regulation">
    <text evidence="10">Inhibited by fructose 1,6-bisphosphate (FBP).</text>
</comment>
<feature type="binding site" evidence="10">
    <location>
        <position position="13"/>
    </location>
    <ligand>
        <name>ATP</name>
        <dbReference type="ChEBI" id="CHEBI:30616"/>
    </ligand>
</feature>
<feature type="binding site" evidence="10">
    <location>
        <position position="240"/>
    </location>
    <ligand>
        <name>glycerol</name>
        <dbReference type="ChEBI" id="CHEBI:17754"/>
    </ligand>
</feature>
<keyword evidence="6 10" id="KW-0319">Glycerol metabolism</keyword>
<dbReference type="EMBL" id="BMXL01000003">
    <property type="protein sequence ID" value="GHD17921.1"/>
    <property type="molecule type" value="Genomic_DNA"/>
</dbReference>
<comment type="similarity">
    <text evidence="2 10 11">Belongs to the FGGY kinase family.</text>
</comment>
<dbReference type="PANTHER" id="PTHR10196:SF69">
    <property type="entry name" value="GLYCEROL KINASE"/>
    <property type="match status" value="1"/>
</dbReference>
<dbReference type="Gene3D" id="3.30.420.40">
    <property type="match status" value="2"/>
</dbReference>
<dbReference type="PANTHER" id="PTHR10196">
    <property type="entry name" value="SUGAR KINASE"/>
    <property type="match status" value="1"/>
</dbReference>
<feature type="binding site" evidence="10">
    <location>
        <position position="411"/>
    </location>
    <ligand>
        <name>ADP</name>
        <dbReference type="ChEBI" id="CHEBI:456216"/>
    </ligand>
</feature>
<keyword evidence="7 10" id="KW-0067">ATP-binding</keyword>
<keyword evidence="3 10" id="KW-0808">Transferase</keyword>
<dbReference type="AlphaFoldDB" id="A0A918X872"/>
<comment type="catalytic activity">
    <reaction evidence="8 10">
        <text>glycerol + ATP = sn-glycerol 3-phosphate + ADP + H(+)</text>
        <dbReference type="Rhea" id="RHEA:21644"/>
        <dbReference type="ChEBI" id="CHEBI:15378"/>
        <dbReference type="ChEBI" id="CHEBI:17754"/>
        <dbReference type="ChEBI" id="CHEBI:30616"/>
        <dbReference type="ChEBI" id="CHEBI:57597"/>
        <dbReference type="ChEBI" id="CHEBI:456216"/>
        <dbReference type="EC" id="2.7.1.30"/>
    </reaction>
</comment>
<dbReference type="InterPro" id="IPR018484">
    <property type="entry name" value="FGGY_N"/>
</dbReference>
<evidence type="ECO:0000256" key="1">
    <source>
        <dbReference type="ARBA" id="ARBA00005190"/>
    </source>
</evidence>
<evidence type="ECO:0000256" key="3">
    <source>
        <dbReference type="ARBA" id="ARBA00022679"/>
    </source>
</evidence>
<dbReference type="InterPro" id="IPR005999">
    <property type="entry name" value="Glycerol_kin"/>
</dbReference>
<dbReference type="InterPro" id="IPR043129">
    <property type="entry name" value="ATPase_NBD"/>
</dbReference>
<evidence type="ECO:0000313" key="15">
    <source>
        <dbReference type="Proteomes" id="UP000654947"/>
    </source>
</evidence>
<feature type="binding site" evidence="10">
    <location>
        <position position="306"/>
    </location>
    <ligand>
        <name>ATP</name>
        <dbReference type="ChEBI" id="CHEBI:30616"/>
    </ligand>
</feature>
<dbReference type="SUPFAM" id="SSF53067">
    <property type="entry name" value="Actin-like ATPase domain"/>
    <property type="match status" value="2"/>
</dbReference>
<dbReference type="FunFam" id="3.30.420.40:FF:000008">
    <property type="entry name" value="Glycerol kinase"/>
    <property type="match status" value="1"/>
</dbReference>
<feature type="binding site" evidence="10">
    <location>
        <position position="262"/>
    </location>
    <ligand>
        <name>ATP</name>
        <dbReference type="ChEBI" id="CHEBI:30616"/>
    </ligand>
</feature>
<dbReference type="GO" id="GO:0005829">
    <property type="term" value="C:cytosol"/>
    <property type="evidence" value="ECO:0007669"/>
    <property type="project" value="TreeGrafter"/>
</dbReference>
<feature type="binding site" evidence="10">
    <location>
        <position position="83"/>
    </location>
    <ligand>
        <name>glycerol</name>
        <dbReference type="ChEBI" id="CHEBI:17754"/>
    </ligand>
</feature>
<feature type="binding site" evidence="10">
    <location>
        <position position="84"/>
    </location>
    <ligand>
        <name>glycerol</name>
        <dbReference type="ChEBI" id="CHEBI:17754"/>
    </ligand>
</feature>
<dbReference type="Pfam" id="PF00370">
    <property type="entry name" value="FGGY_N"/>
    <property type="match status" value="1"/>
</dbReference>
<feature type="binding site" evidence="10">
    <location>
        <position position="84"/>
    </location>
    <ligand>
        <name>sn-glycerol 3-phosphate</name>
        <dbReference type="ChEBI" id="CHEBI:57597"/>
    </ligand>
</feature>
<accession>A0A918X872</accession>
<dbReference type="EC" id="2.7.1.30" evidence="10"/>
<evidence type="ECO:0000256" key="10">
    <source>
        <dbReference type="HAMAP-Rule" id="MF_00186"/>
    </source>
</evidence>
<keyword evidence="5 10" id="KW-0418">Kinase</keyword>
<dbReference type="GO" id="GO:0004370">
    <property type="term" value="F:glycerol kinase activity"/>
    <property type="evidence" value="ECO:0007669"/>
    <property type="project" value="UniProtKB-UniRule"/>
</dbReference>
<feature type="binding site" evidence="10">
    <location>
        <position position="407"/>
    </location>
    <ligand>
        <name>ATP</name>
        <dbReference type="ChEBI" id="CHEBI:30616"/>
    </ligand>
</feature>
<feature type="binding site" evidence="10">
    <location>
        <position position="17"/>
    </location>
    <ligand>
        <name>ADP</name>
        <dbReference type="ChEBI" id="CHEBI:456216"/>
    </ligand>
</feature>
<evidence type="ECO:0000313" key="14">
    <source>
        <dbReference type="EMBL" id="GHD17921.1"/>
    </source>
</evidence>
<keyword evidence="4 10" id="KW-0547">Nucleotide-binding</keyword>
<evidence type="ECO:0000259" key="13">
    <source>
        <dbReference type="Pfam" id="PF02782"/>
    </source>
</evidence>
<feature type="binding site" evidence="10">
    <location>
        <position position="15"/>
    </location>
    <ligand>
        <name>ATP</name>
        <dbReference type="ChEBI" id="CHEBI:30616"/>
    </ligand>
</feature>
<feature type="binding site" evidence="10">
    <location>
        <position position="83"/>
    </location>
    <ligand>
        <name>sn-glycerol 3-phosphate</name>
        <dbReference type="ChEBI" id="CHEBI:57597"/>
    </ligand>
</feature>
<feature type="domain" description="Carbohydrate kinase FGGY C-terminal" evidence="13">
    <location>
        <begin position="259"/>
        <end position="446"/>
    </location>
</feature>
<feature type="binding site" evidence="10">
    <location>
        <position position="262"/>
    </location>
    <ligand>
        <name>ADP</name>
        <dbReference type="ChEBI" id="CHEBI:456216"/>
    </ligand>
</feature>
<dbReference type="HAMAP" id="MF_00186">
    <property type="entry name" value="Glycerol_kin"/>
    <property type="match status" value="1"/>
</dbReference>
<dbReference type="NCBIfam" id="TIGR01311">
    <property type="entry name" value="glycerol_kin"/>
    <property type="match status" value="1"/>
</dbReference>
<dbReference type="PROSITE" id="PS00933">
    <property type="entry name" value="FGGY_KINASES_1"/>
    <property type="match status" value="1"/>
</dbReference>
<organism evidence="14 15">
    <name type="scientific">Nocardiopsis kunsanensis</name>
    <dbReference type="NCBI Taxonomy" id="141693"/>
    <lineage>
        <taxon>Bacteria</taxon>
        <taxon>Bacillati</taxon>
        <taxon>Actinomycetota</taxon>
        <taxon>Actinomycetes</taxon>
        <taxon>Streptosporangiales</taxon>
        <taxon>Nocardiopsidaceae</taxon>
        <taxon>Nocardiopsis</taxon>
    </lineage>
</organism>
<proteinExistence type="inferred from homology"/>
<dbReference type="InterPro" id="IPR018485">
    <property type="entry name" value="FGGY_C"/>
</dbReference>
<feature type="domain" description="Carbohydrate kinase FGGY N-terminal" evidence="12">
    <location>
        <begin position="5"/>
        <end position="247"/>
    </location>
</feature>
<comment type="pathway">
    <text evidence="1 10">Polyol metabolism; glycerol degradation via glycerol kinase pathway; sn-glycerol 3-phosphate from glycerol: step 1/1.</text>
</comment>
<dbReference type="RefSeq" id="WP_017575127.1">
    <property type="nucleotide sequence ID" value="NZ_BMXL01000003.1"/>
</dbReference>
<dbReference type="GO" id="GO:0006072">
    <property type="term" value="P:glycerol-3-phosphate metabolic process"/>
    <property type="evidence" value="ECO:0007669"/>
    <property type="project" value="InterPro"/>
</dbReference>
<dbReference type="GO" id="GO:0019563">
    <property type="term" value="P:glycerol catabolic process"/>
    <property type="evidence" value="ECO:0007669"/>
    <property type="project" value="UniProtKB-UniRule"/>
</dbReference>
<feature type="binding site" evidence="10">
    <location>
        <position position="310"/>
    </location>
    <ligand>
        <name>ATP</name>
        <dbReference type="ChEBI" id="CHEBI:30616"/>
    </ligand>
</feature>
<evidence type="ECO:0000256" key="5">
    <source>
        <dbReference type="ARBA" id="ARBA00022777"/>
    </source>
</evidence>
<evidence type="ECO:0000256" key="9">
    <source>
        <dbReference type="ARBA" id="ARBA00054633"/>
    </source>
</evidence>
<feature type="binding site" evidence="10">
    <location>
        <position position="240"/>
    </location>
    <ligand>
        <name>sn-glycerol 3-phosphate</name>
        <dbReference type="ChEBI" id="CHEBI:57597"/>
    </ligand>
</feature>
<gene>
    <name evidence="14" type="primary">glpK2</name>
    <name evidence="10" type="synonym">glpK</name>
    <name evidence="14" type="ORF">GCM10007147_07360</name>
</gene>
<comment type="caution">
    <text evidence="14">The sequence shown here is derived from an EMBL/GenBank/DDBJ whole genome shotgun (WGS) entry which is preliminary data.</text>
</comment>
<dbReference type="PIRSF" id="PIRSF000538">
    <property type="entry name" value="GlpK"/>
    <property type="match status" value="1"/>
</dbReference>
<dbReference type="Pfam" id="PF02782">
    <property type="entry name" value="FGGY_C"/>
    <property type="match status" value="1"/>
</dbReference>
<feature type="binding site" evidence="10">
    <location>
        <position position="135"/>
    </location>
    <ligand>
        <name>sn-glycerol 3-phosphate</name>
        <dbReference type="ChEBI" id="CHEBI:57597"/>
    </ligand>
</feature>
<reference evidence="14 15" key="1">
    <citation type="journal article" date="2014" name="Int. J. Syst. Evol. Microbiol.">
        <title>Complete genome sequence of Corynebacterium casei LMG S-19264T (=DSM 44701T), isolated from a smear-ripened cheese.</title>
        <authorList>
            <consortium name="US DOE Joint Genome Institute (JGI-PGF)"/>
            <person name="Walter F."/>
            <person name="Albersmeier A."/>
            <person name="Kalinowski J."/>
            <person name="Ruckert C."/>
        </authorList>
    </citation>
    <scope>NUCLEOTIDE SEQUENCE [LARGE SCALE GENOMIC DNA]</scope>
    <source>
        <strain evidence="14 15">KCTC 19473</strain>
    </source>
</reference>
<feature type="binding site" evidence="10">
    <location>
        <position position="407"/>
    </location>
    <ligand>
        <name>ADP</name>
        <dbReference type="ChEBI" id="CHEBI:456216"/>
    </ligand>
</feature>
<feature type="binding site" evidence="10">
    <location>
        <position position="135"/>
    </location>
    <ligand>
        <name>glycerol</name>
        <dbReference type="ChEBI" id="CHEBI:17754"/>
    </ligand>
</feature>
<dbReference type="CDD" id="cd07769">
    <property type="entry name" value="ASKHA_NBD_FGGY_GK"/>
    <property type="match status" value="1"/>
</dbReference>
<sequence length="497" mass="54741">MSQQYIAAIDQGTTSSRCILFDRDGRIVSVDQREHRQIFPKPGWVEHDPKELWANVEVVLQEAVQKSDITPEQVAAIGITNQRETTVIWDKETGEPVYNAIVWQDTRTDEITRELGGDQGQDRFRDICGLPLATYFSGPKIRWLLDNVEGLRERAERGEVLFGTIDTWVIWNLTGEHVTDVTNAGRTMLMNLQTLQWDDTVLEAMGIPRGILPEIRSSSEVYGQARGYLSGTPVASALGDQHAALFGQTCFDPGDVKGTYGTGTFLVMNTGTEPIHSKNGLLTTMGYKLGEEDAVYALEGSIAVTGSLVQWLRDNLGLISTAPEVETLARTVDDNGGSYIVPAFSGLFAPHWRSDARGVLAGLTGYVNKGHIARAALEATAWQTREVVDAMNADSDIDLTTLKVDGGMTANNLLMQILSDVLGAEVVRPMVAETTCLGAAYAAGLAIGYWPDIETLRANWHKAAEWNAEMDAGKREGEYHNWKKAVKRTLDWVEHED</sequence>
<protein>
    <recommendedName>
        <fullName evidence="10">Glycerol kinase</fullName>
        <ecNumber evidence="10">2.7.1.30</ecNumber>
    </recommendedName>
    <alternativeName>
        <fullName evidence="10">ATP:glycerol 3-phosphotransferase</fullName>
    </alternativeName>
    <alternativeName>
        <fullName evidence="10">Glycerokinase</fullName>
        <shortName evidence="10">GK</shortName>
    </alternativeName>
</protein>
<feature type="binding site" evidence="10">
    <location>
        <position position="14"/>
    </location>
    <ligand>
        <name>ATP</name>
        <dbReference type="ChEBI" id="CHEBI:30616"/>
    </ligand>
</feature>